<reference evidence="1 2" key="1">
    <citation type="submission" date="2020-08" db="EMBL/GenBank/DDBJ databases">
        <title>Genomic Encyclopedia of Type Strains, Phase IV (KMG-V): Genome sequencing to study the core and pangenomes of soil and plant-associated prokaryotes.</title>
        <authorList>
            <person name="Whitman W."/>
        </authorList>
    </citation>
    <scope>NUCLEOTIDE SEQUENCE [LARGE SCALE GENOMIC DNA]</scope>
    <source>
        <strain evidence="1 2">M8US30</strain>
    </source>
</reference>
<dbReference type="EMBL" id="JACHDZ010000010">
    <property type="protein sequence ID" value="MBB5346155.1"/>
    <property type="molecule type" value="Genomic_DNA"/>
</dbReference>
<accession>A0A7W8JBB7</accession>
<sequence>MINDRALKATSLRYIVAKGYFPQLEVVVAPDLSTGAGSRKKGPALTDVDVLGLIPDDFVAFRKLLIDCKTLKNQSPISRAFWMRGLMDEMKAERGLCVMRGERIEPDHRISAARLGVMLLTEEEFEIYIKATSTTHLLNAREPHSTQMNLWELFLDLRIKYPPLEKMITFSTVDFWQFTSAADALRANITLLRGLRGELDPSKLEHKALVLDACALMAISLSEVVHLIFASYLLPKTQAELSEALLMVLYGGKGNYETLNSLRKLLRVSTESPREDLTLPEWERFVQLVRETLESPLALGLVPLLLRECAWSYLGDGSTAYAMTLASQNLSAGKYALLACEYLCEAAKLPPEFRHDLSSMLLGLQMVHN</sequence>
<name>A0A7W8JBB7_9BACT</name>
<gene>
    <name evidence="1" type="ORF">HDF10_004165</name>
</gene>
<comment type="caution">
    <text evidence="1">The sequence shown here is derived from an EMBL/GenBank/DDBJ whole genome shotgun (WGS) entry which is preliminary data.</text>
</comment>
<protein>
    <submittedName>
        <fullName evidence="1">Uncharacterized protein</fullName>
    </submittedName>
</protein>
<proteinExistence type="predicted"/>
<dbReference type="AlphaFoldDB" id="A0A7W8JBB7"/>
<dbReference type="Proteomes" id="UP000569092">
    <property type="component" value="Unassembled WGS sequence"/>
</dbReference>
<organism evidence="1 2">
    <name type="scientific">Tunturiibacter lichenicola</name>
    <dbReference type="NCBI Taxonomy" id="2051959"/>
    <lineage>
        <taxon>Bacteria</taxon>
        <taxon>Pseudomonadati</taxon>
        <taxon>Acidobacteriota</taxon>
        <taxon>Terriglobia</taxon>
        <taxon>Terriglobales</taxon>
        <taxon>Acidobacteriaceae</taxon>
        <taxon>Tunturiibacter</taxon>
    </lineage>
</organism>
<evidence type="ECO:0000313" key="1">
    <source>
        <dbReference type="EMBL" id="MBB5346155.1"/>
    </source>
</evidence>
<evidence type="ECO:0000313" key="2">
    <source>
        <dbReference type="Proteomes" id="UP000569092"/>
    </source>
</evidence>